<accession>A0A937DAG1</accession>
<dbReference type="Pfam" id="PF24681">
    <property type="entry name" value="Kelch_KLHDC2_KLHL20_DRC7"/>
    <property type="match status" value="1"/>
</dbReference>
<dbReference type="SUPFAM" id="SSF50965">
    <property type="entry name" value="Galactose oxidase, central domain"/>
    <property type="match status" value="1"/>
</dbReference>
<name>A0A937DAG1_9FLAO</name>
<dbReference type="AlphaFoldDB" id="A0A937DAG1"/>
<dbReference type="Proteomes" id="UP000651057">
    <property type="component" value="Unassembled WGS sequence"/>
</dbReference>
<comment type="caution">
    <text evidence="1">The sequence shown here is derived from an EMBL/GenBank/DDBJ whole genome shotgun (WGS) entry which is preliminary data.</text>
</comment>
<dbReference type="Gene3D" id="2.120.10.80">
    <property type="entry name" value="Kelch-type beta propeller"/>
    <property type="match status" value="2"/>
</dbReference>
<protein>
    <recommendedName>
        <fullName evidence="3">Galactose oxidase</fullName>
    </recommendedName>
</protein>
<dbReference type="EMBL" id="JAERQJ010000015">
    <property type="protein sequence ID" value="MBL0685975.1"/>
    <property type="molecule type" value="Genomic_DNA"/>
</dbReference>
<dbReference type="InterPro" id="IPR011043">
    <property type="entry name" value="Gal_Oxase/kelch_b-propeller"/>
</dbReference>
<dbReference type="InterPro" id="IPR015915">
    <property type="entry name" value="Kelch-typ_b-propeller"/>
</dbReference>
<dbReference type="PANTHER" id="PTHR23244">
    <property type="entry name" value="KELCH REPEAT DOMAIN"/>
    <property type="match status" value="1"/>
</dbReference>
<keyword evidence="2" id="KW-1185">Reference proteome</keyword>
<gene>
    <name evidence="1" type="ORF">JJQ60_20780</name>
</gene>
<evidence type="ECO:0008006" key="3">
    <source>
        <dbReference type="Google" id="ProtNLM"/>
    </source>
</evidence>
<reference evidence="1" key="1">
    <citation type="submission" date="2021-01" db="EMBL/GenBank/DDBJ databases">
        <authorList>
            <person name="Zhong Y.L."/>
        </authorList>
    </citation>
    <scope>NUCLEOTIDE SEQUENCE</scope>
    <source>
        <strain evidence="1">KCTC 23302</strain>
    </source>
</reference>
<evidence type="ECO:0000313" key="1">
    <source>
        <dbReference type="EMBL" id="MBL0685975.1"/>
    </source>
</evidence>
<organism evidence="1 2">
    <name type="scientific">Aquimarina mytili</name>
    <dbReference type="NCBI Taxonomy" id="874423"/>
    <lineage>
        <taxon>Bacteria</taxon>
        <taxon>Pseudomonadati</taxon>
        <taxon>Bacteroidota</taxon>
        <taxon>Flavobacteriia</taxon>
        <taxon>Flavobacteriales</taxon>
        <taxon>Flavobacteriaceae</taxon>
        <taxon>Aquimarina</taxon>
    </lineage>
</organism>
<proteinExistence type="predicted"/>
<evidence type="ECO:0000313" key="2">
    <source>
        <dbReference type="Proteomes" id="UP000651057"/>
    </source>
</evidence>
<sequence>MAYNSKDANVYLFGGASEKEVLSDLWIWNSINWEKIIVEDGPEPRTFSSMIYDKANHRLVLFGGSKVLFGKNPDLKNLLNDTWEFRNNHWKKLTPRNAPSPRAESAMVYDENHQTIVLFGGYKIQDDEYIKLGDTWEFRNDEWHLVSTEGPSERHGVSMAYDTNNESVILFGGSTIDKQYGESKGETWKWNGAQWNKLEIKQPHGIFNSNMVYDKELKKLIRFGGWNGESRVNETWSLDNNTWNILKIDHKPTSRNHSNMVFDKKRKKIILFGGHDGKNIFGDTWEFVNHKWKKISEVDPIVRIQNEH</sequence>